<organism evidence="1 2">
    <name type="scientific">Leptospira borgpetersenii serovar Hardjo-bovis str. Sponselee</name>
    <dbReference type="NCBI Taxonomy" id="1303729"/>
    <lineage>
        <taxon>Bacteria</taxon>
        <taxon>Pseudomonadati</taxon>
        <taxon>Spirochaetota</taxon>
        <taxon>Spirochaetia</taxon>
        <taxon>Leptospirales</taxon>
        <taxon>Leptospiraceae</taxon>
        <taxon>Leptospira</taxon>
    </lineage>
</organism>
<sequence>MRFRFILIDSLKVRTVFLDHLLSNFQEARFANNKIFLFRIQSIHISFLIYSVLLKYLTSVVKLLSWAKNPVLLSERSSLKIFSLLLIMSATSVRPVESRIGATFETYESRYSHTSKENWFFKISNCGMKPIPLSYNLPQNSEPLLLDTPSQKLCGQILIKGRKILPPKTKRPRTINGKENRFGLGTTRRFRFTMNRKVVRILIRNSRIVSPVLRKRETELLFYPEKLVRNFSGQA</sequence>
<accession>M6BZB2</accession>
<dbReference type="PATRIC" id="fig|1218567.3.peg.226"/>
<name>M6BZB2_LEPBO</name>
<protein>
    <submittedName>
        <fullName evidence="1">Uncharacterized protein</fullName>
    </submittedName>
</protein>
<reference evidence="1 2" key="1">
    <citation type="submission" date="2013-01" db="EMBL/GenBank/DDBJ databases">
        <authorList>
            <person name="Harkins D.M."/>
            <person name="Durkin A.S."/>
            <person name="Brinkac L.M."/>
            <person name="Haft D.H."/>
            <person name="Selengut J.D."/>
            <person name="Sanka R."/>
            <person name="DePew J."/>
            <person name="Purushe J."/>
            <person name="Galloway R.L."/>
            <person name="Vinetz J.M."/>
            <person name="Sutton G.G."/>
            <person name="Nierman W.C."/>
            <person name="Fouts D.E."/>
        </authorList>
    </citation>
    <scope>NUCLEOTIDE SEQUENCE [LARGE SCALE GENOMIC DNA]</scope>
    <source>
        <strain evidence="1 2">Sponselee CDC</strain>
    </source>
</reference>
<dbReference type="AlphaFoldDB" id="M6BZB2"/>
<gene>
    <name evidence="1" type="ORF">LEP1GSC016_0832</name>
</gene>
<comment type="caution">
    <text evidence="1">The sequence shown here is derived from an EMBL/GenBank/DDBJ whole genome shotgun (WGS) entry which is preliminary data.</text>
</comment>
<evidence type="ECO:0000313" key="2">
    <source>
        <dbReference type="Proteomes" id="UP000011873"/>
    </source>
</evidence>
<dbReference type="Proteomes" id="UP000011873">
    <property type="component" value="Unassembled WGS sequence"/>
</dbReference>
<evidence type="ECO:0000313" key="1">
    <source>
        <dbReference type="EMBL" id="EMJ84869.1"/>
    </source>
</evidence>
<proteinExistence type="predicted"/>
<dbReference type="EMBL" id="ANMU01000010">
    <property type="protein sequence ID" value="EMJ84869.1"/>
    <property type="molecule type" value="Genomic_DNA"/>
</dbReference>